<evidence type="ECO:0000256" key="1">
    <source>
        <dbReference type="SAM" id="MobiDB-lite"/>
    </source>
</evidence>
<dbReference type="EMBL" id="SMAP01000001">
    <property type="protein sequence ID" value="TCT25903.1"/>
    <property type="molecule type" value="Genomic_DNA"/>
</dbReference>
<protein>
    <submittedName>
        <fullName evidence="2">Phage gp36-like protein</fullName>
    </submittedName>
</protein>
<proteinExistence type="predicted"/>
<reference evidence="2 3" key="1">
    <citation type="submission" date="2019-03" db="EMBL/GenBank/DDBJ databases">
        <title>Genomic Encyclopedia of Type Strains, Phase IV (KMG-IV): sequencing the most valuable type-strain genomes for metagenomic binning, comparative biology and taxonomic classification.</title>
        <authorList>
            <person name="Goeker M."/>
        </authorList>
    </citation>
    <scope>NUCLEOTIDE SEQUENCE [LARGE SCALE GENOMIC DNA]</scope>
    <source>
        <strain evidence="2 3">DSM 13605</strain>
    </source>
</reference>
<name>A0A4R3NF69_9GAMM</name>
<evidence type="ECO:0000313" key="3">
    <source>
        <dbReference type="Proteomes" id="UP000295414"/>
    </source>
</evidence>
<dbReference type="InterPro" id="IPR009752">
    <property type="entry name" value="Phage_Mu_GpJ"/>
</dbReference>
<dbReference type="Proteomes" id="UP000295414">
    <property type="component" value="Unassembled WGS sequence"/>
</dbReference>
<dbReference type="RefSeq" id="WP_114959026.1">
    <property type="nucleotide sequence ID" value="NZ_MSZW01000060.1"/>
</dbReference>
<keyword evidence="3" id="KW-1185">Reference proteome</keyword>
<gene>
    <name evidence="2" type="ORF">EDC34_101229</name>
</gene>
<dbReference type="AlphaFoldDB" id="A0A4R3NF69"/>
<dbReference type="Pfam" id="PF07030">
    <property type="entry name" value="Phage_Mu_Gp36"/>
    <property type="match status" value="1"/>
</dbReference>
<organism evidence="2 3">
    <name type="scientific">Thermomonas haemolytica</name>
    <dbReference type="NCBI Taxonomy" id="141949"/>
    <lineage>
        <taxon>Bacteria</taxon>
        <taxon>Pseudomonadati</taxon>
        <taxon>Pseudomonadota</taxon>
        <taxon>Gammaproteobacteria</taxon>
        <taxon>Lysobacterales</taxon>
        <taxon>Lysobacteraceae</taxon>
        <taxon>Thermomonas</taxon>
    </lineage>
</organism>
<feature type="region of interest" description="Disordered" evidence="1">
    <location>
        <begin position="116"/>
        <end position="142"/>
    </location>
</feature>
<comment type="caution">
    <text evidence="2">The sequence shown here is derived from an EMBL/GenBank/DDBJ whole genome shotgun (WGS) entry which is preliminary data.</text>
</comment>
<dbReference type="OrthoDB" id="9812088at2"/>
<evidence type="ECO:0000313" key="2">
    <source>
        <dbReference type="EMBL" id="TCT25903.1"/>
    </source>
</evidence>
<accession>A0A4R3NF69</accession>
<sequence>MPYATLADLTTRYGEEEIRQRSDHAGTGVIDPAVVAQALADASAEIDAYLAGRYRLPLPSVPPHLVRIACAIARYRLWDEAVPERVRIEYEDARRLLEALARGTVTLGLPADLPPAQQPGRGLAAAQSGPAPVFGRDATGGY</sequence>